<dbReference type="Proteomes" id="UP000504607">
    <property type="component" value="Chromosome 14"/>
</dbReference>
<evidence type="ECO:0000313" key="4">
    <source>
        <dbReference type="RefSeq" id="XP_010938214.1"/>
    </source>
</evidence>
<evidence type="ECO:0000256" key="2">
    <source>
        <dbReference type="SAM" id="Phobius"/>
    </source>
</evidence>
<accession>A0A6I9S609</accession>
<keyword evidence="2" id="KW-1133">Transmembrane helix</keyword>
<dbReference type="KEGG" id="egu:105057323"/>
<feature type="region of interest" description="Disordered" evidence="1">
    <location>
        <begin position="30"/>
        <end position="56"/>
    </location>
</feature>
<name>A0A6I9S609_ELAGV</name>
<organism evidence="3 4">
    <name type="scientific">Elaeis guineensis var. tenera</name>
    <name type="common">Oil palm</name>
    <dbReference type="NCBI Taxonomy" id="51953"/>
    <lineage>
        <taxon>Eukaryota</taxon>
        <taxon>Viridiplantae</taxon>
        <taxon>Streptophyta</taxon>
        <taxon>Embryophyta</taxon>
        <taxon>Tracheophyta</taxon>
        <taxon>Spermatophyta</taxon>
        <taxon>Magnoliopsida</taxon>
        <taxon>Liliopsida</taxon>
        <taxon>Arecaceae</taxon>
        <taxon>Arecoideae</taxon>
        <taxon>Cocoseae</taxon>
        <taxon>Elaeidinae</taxon>
        <taxon>Elaeis</taxon>
    </lineage>
</organism>
<dbReference type="FunCoup" id="A0A6I9S609">
    <property type="interactions" value="26"/>
</dbReference>
<dbReference type="OrthoDB" id="1899142at2759"/>
<feature type="region of interest" description="Disordered" evidence="1">
    <location>
        <begin position="92"/>
        <end position="123"/>
    </location>
</feature>
<dbReference type="PANTHER" id="PTHR34188">
    <property type="entry name" value="OS01G0299500 PROTEIN"/>
    <property type="match status" value="1"/>
</dbReference>
<dbReference type="AlphaFoldDB" id="A0A6I9S609"/>
<evidence type="ECO:0000256" key="1">
    <source>
        <dbReference type="SAM" id="MobiDB-lite"/>
    </source>
</evidence>
<keyword evidence="3" id="KW-1185">Reference proteome</keyword>
<gene>
    <name evidence="4" type="primary">LOC105057323</name>
</gene>
<dbReference type="InParanoid" id="A0A6I9S609"/>
<evidence type="ECO:0000313" key="3">
    <source>
        <dbReference type="Proteomes" id="UP000504607"/>
    </source>
</evidence>
<dbReference type="GeneID" id="105057323"/>
<reference evidence="4" key="1">
    <citation type="submission" date="2025-08" db="UniProtKB">
        <authorList>
            <consortium name="RefSeq"/>
        </authorList>
    </citation>
    <scope>IDENTIFICATION</scope>
</reference>
<keyword evidence="2" id="KW-0472">Membrane</keyword>
<protein>
    <submittedName>
        <fullName evidence="4">Uncharacterized protein LOC105057323</fullName>
    </submittedName>
</protein>
<proteinExistence type="predicted"/>
<keyword evidence="2" id="KW-0812">Transmembrane</keyword>
<dbReference type="PANTHER" id="PTHR34188:SF5">
    <property type="entry name" value="OS05G0131900 PROTEIN"/>
    <property type="match status" value="1"/>
</dbReference>
<feature type="transmembrane region" description="Helical" evidence="2">
    <location>
        <begin position="159"/>
        <end position="180"/>
    </location>
</feature>
<sequence length="246" mass="26290">MLVMDTKSLTERDVLQIDLESGIRSVINGEEASRDGGSSVRKAKKMPNRERNGYVGIDGSIRGEEFVHSGSSTVEGSLERFGGEEKVSLLESKTGAEKPKKQSCKKPPKLPRPPKSPSLDATDRKLIREISELAMLKKARIERMKALKKMKNAKSKSSSSNLGALIITALFCLVIIWQGFFSRGSSSLSFQGSPGSSVATRTGLISVQFYNNGSADGLHGSSSAFPNNAGALTGLDDHGKTSRGAG</sequence>
<dbReference type="RefSeq" id="XP_010938214.1">
    <property type="nucleotide sequence ID" value="XM_010939912.3"/>
</dbReference>